<dbReference type="EMBL" id="BSUJ01000001">
    <property type="protein sequence ID" value="GMA19723.1"/>
    <property type="molecule type" value="Genomic_DNA"/>
</dbReference>
<dbReference type="InterPro" id="IPR002033">
    <property type="entry name" value="TatC"/>
</dbReference>
<evidence type="ECO:0000256" key="1">
    <source>
        <dbReference type="ARBA" id="ARBA00004141"/>
    </source>
</evidence>
<keyword evidence="6 7" id="KW-0472">Membrane</keyword>
<organism evidence="9 10">
    <name type="scientific">Arsenicicoccus piscis</name>
    <dbReference type="NCBI Taxonomy" id="673954"/>
    <lineage>
        <taxon>Bacteria</taxon>
        <taxon>Bacillati</taxon>
        <taxon>Actinomycetota</taxon>
        <taxon>Actinomycetes</taxon>
        <taxon>Micrococcales</taxon>
        <taxon>Intrasporangiaceae</taxon>
        <taxon>Arsenicicoccus</taxon>
    </lineage>
</organism>
<keyword evidence="3 7" id="KW-0653">Protein transport</keyword>
<dbReference type="HAMAP" id="MF_00902">
    <property type="entry name" value="TatC"/>
    <property type="match status" value="1"/>
</dbReference>
<feature type="transmembrane region" description="Helical" evidence="7">
    <location>
        <begin position="104"/>
        <end position="130"/>
    </location>
</feature>
<comment type="caution">
    <text evidence="9">The sequence shown here is derived from an EMBL/GenBank/DDBJ whole genome shotgun (WGS) entry which is preliminary data.</text>
</comment>
<protein>
    <recommendedName>
        <fullName evidence="7">Sec-independent protein translocase protein TatC</fullName>
    </recommendedName>
</protein>
<dbReference type="PANTHER" id="PTHR30371">
    <property type="entry name" value="SEC-INDEPENDENT PROTEIN TRANSLOCASE PROTEIN TATC"/>
    <property type="match status" value="1"/>
</dbReference>
<evidence type="ECO:0000256" key="5">
    <source>
        <dbReference type="ARBA" id="ARBA00023010"/>
    </source>
</evidence>
<keyword evidence="2 7" id="KW-0812">Transmembrane</keyword>
<evidence type="ECO:0000256" key="3">
    <source>
        <dbReference type="ARBA" id="ARBA00022927"/>
    </source>
</evidence>
<gene>
    <name evidence="9" type="primary">tatC_2</name>
    <name evidence="7" type="synonym">tatC</name>
    <name evidence="8" type="synonym">tatC_1</name>
    <name evidence="8" type="ORF">GCM10025862_17440</name>
    <name evidence="9" type="ORF">GCM10025862_40380</name>
</gene>
<keyword evidence="5 7" id="KW-0811">Translocation</keyword>
<evidence type="ECO:0000256" key="6">
    <source>
        <dbReference type="ARBA" id="ARBA00023136"/>
    </source>
</evidence>
<proteinExistence type="inferred from homology"/>
<evidence type="ECO:0000256" key="2">
    <source>
        <dbReference type="ARBA" id="ARBA00022692"/>
    </source>
</evidence>
<sequence>MSLGDHLREFRNRVTISGIAIVLASILGWVYFNQLLHYLTEPLRLTAAERGQTVALNNSDVTGAFSLKLQIALWVGVIVASPVWLYQLWAFIMPGLHRKEKRTALAFIATAVPLFLLGCYAATWALPNAITALLGFTWQEGLNIMQADYYITWVTRFILSFGLAFLLPVLLVALNLAHILPARVMLKGWRVAVVVMFVFAAMMSPTPDPWSMFALAIPLILLYFAAYFVALLFDRRRAKQEPDYHDLADDEASVL</sequence>
<evidence type="ECO:0000256" key="7">
    <source>
        <dbReference type="HAMAP-Rule" id="MF_00902"/>
    </source>
</evidence>
<dbReference type="PANTHER" id="PTHR30371:SF0">
    <property type="entry name" value="SEC-INDEPENDENT PROTEIN TRANSLOCASE PROTEIN TATC, CHLOROPLASTIC-RELATED"/>
    <property type="match status" value="1"/>
</dbReference>
<dbReference type="NCBIfam" id="TIGR00945">
    <property type="entry name" value="tatC"/>
    <property type="match status" value="1"/>
</dbReference>
<feature type="transmembrane region" description="Helical" evidence="7">
    <location>
        <begin position="150"/>
        <end position="176"/>
    </location>
</feature>
<feature type="transmembrane region" description="Helical" evidence="7">
    <location>
        <begin position="210"/>
        <end position="233"/>
    </location>
</feature>
<name>A0ABQ6HUF9_9MICO</name>
<comment type="subcellular location">
    <subcellularLocation>
        <location evidence="7">Cell membrane</location>
        <topology evidence="7">Multi-pass membrane protein</topology>
    </subcellularLocation>
    <subcellularLocation>
        <location evidence="1">Membrane</location>
        <topology evidence="1">Multi-pass membrane protein</topology>
    </subcellularLocation>
</comment>
<evidence type="ECO:0000256" key="4">
    <source>
        <dbReference type="ARBA" id="ARBA00022989"/>
    </source>
</evidence>
<reference evidence="10" key="2">
    <citation type="journal article" date="2019" name="Int. J. Syst. Evol. Microbiol.">
        <title>The Global Catalogue of Microorganisms (GCM) 10K type strain sequencing project: providing services to taxonomists for standard genome sequencing and annotation.</title>
        <authorList>
            <consortium name="The Broad Institute Genomics Platform"/>
            <consortium name="The Broad Institute Genome Sequencing Center for Infectious Disease"/>
            <person name="Wu L."/>
            <person name="Ma J."/>
        </authorList>
    </citation>
    <scope>NUCLEOTIDE SEQUENCE [LARGE SCALE GENOMIC DNA]</scope>
    <source>
        <strain evidence="10">NBRC 105830</strain>
    </source>
</reference>
<keyword evidence="7" id="KW-0813">Transport</keyword>
<keyword evidence="7" id="KW-1003">Cell membrane</keyword>
<dbReference type="PRINTS" id="PR01840">
    <property type="entry name" value="TATCFAMILY"/>
</dbReference>
<dbReference type="Pfam" id="PF00902">
    <property type="entry name" value="TatC"/>
    <property type="match status" value="1"/>
</dbReference>
<evidence type="ECO:0000313" key="9">
    <source>
        <dbReference type="EMBL" id="GMA22017.1"/>
    </source>
</evidence>
<dbReference type="RefSeq" id="WP_241444439.1">
    <property type="nucleotide sequence ID" value="NZ_BSUJ01000001.1"/>
</dbReference>
<evidence type="ECO:0000313" key="10">
    <source>
        <dbReference type="Proteomes" id="UP001157109"/>
    </source>
</evidence>
<keyword evidence="4 7" id="KW-1133">Transmembrane helix</keyword>
<keyword evidence="10" id="KW-1185">Reference proteome</keyword>
<comment type="similarity">
    <text evidence="7">Belongs to the TatC family.</text>
</comment>
<feature type="transmembrane region" description="Helical" evidence="7">
    <location>
        <begin position="12"/>
        <end position="32"/>
    </location>
</feature>
<reference evidence="9" key="3">
    <citation type="submission" date="2023-02" db="EMBL/GenBank/DDBJ databases">
        <authorList>
            <person name="Sun Q."/>
            <person name="Mori K."/>
        </authorList>
    </citation>
    <scope>NUCLEOTIDE SEQUENCE</scope>
    <source>
        <strain evidence="9">NBRC 105830</strain>
    </source>
</reference>
<feature type="transmembrane region" description="Helical" evidence="7">
    <location>
        <begin position="71"/>
        <end position="92"/>
    </location>
</feature>
<evidence type="ECO:0000313" key="8">
    <source>
        <dbReference type="EMBL" id="GMA19723.1"/>
    </source>
</evidence>
<comment type="function">
    <text evidence="7">Part of the twin-arginine translocation (Tat) system that transports large folded proteins containing a characteristic twin-arginine motif in their signal peptide across membranes. Together with TatB, TatC is part of a receptor directly interacting with Tat signal peptides.</text>
</comment>
<dbReference type="Proteomes" id="UP001157109">
    <property type="component" value="Unassembled WGS sequence"/>
</dbReference>
<feature type="transmembrane region" description="Helical" evidence="7">
    <location>
        <begin position="188"/>
        <end position="204"/>
    </location>
</feature>
<accession>A0ABQ6HUF9</accession>
<reference evidence="9" key="1">
    <citation type="journal article" date="2014" name="Int. J. Syst. Evol. Microbiol.">
        <title>Complete genome of a new Firmicutes species belonging to the dominant human colonic microbiota ('Ruminococcus bicirculans') reveals two chromosomes and a selective capacity to utilize plant glucans.</title>
        <authorList>
            <consortium name="NISC Comparative Sequencing Program"/>
            <person name="Wegmann U."/>
            <person name="Louis P."/>
            <person name="Goesmann A."/>
            <person name="Henrissat B."/>
            <person name="Duncan S.H."/>
            <person name="Flint H.J."/>
        </authorList>
    </citation>
    <scope>NUCLEOTIDE SEQUENCE</scope>
    <source>
        <strain evidence="9">NBRC 105830</strain>
    </source>
</reference>
<dbReference type="EMBL" id="BSUJ01000002">
    <property type="protein sequence ID" value="GMA22017.1"/>
    <property type="molecule type" value="Genomic_DNA"/>
</dbReference>
<comment type="subunit">
    <text evidence="7">The Tat system comprises two distinct complexes: a TatABC complex, containing multiple copies of TatA, TatB and TatC subunits, and a separate TatA complex, containing only TatA subunits. Substrates initially bind to the TatABC complex, which probably triggers association of the separate TatA complex to form the active translocon.</text>
</comment>